<organism evidence="3 4">
    <name type="scientific">Saccharomonospora cyanea NA-134</name>
    <dbReference type="NCBI Taxonomy" id="882082"/>
    <lineage>
        <taxon>Bacteria</taxon>
        <taxon>Bacillati</taxon>
        <taxon>Actinomycetota</taxon>
        <taxon>Actinomycetes</taxon>
        <taxon>Pseudonocardiales</taxon>
        <taxon>Pseudonocardiaceae</taxon>
        <taxon>Saccharomonospora</taxon>
    </lineage>
</organism>
<protein>
    <submittedName>
        <fullName evidence="3">3-hydroxymyristoyl/3-hydroxydecanoyl-(Acyl carrier protein) dehydratase</fullName>
    </submittedName>
</protein>
<dbReference type="OrthoDB" id="9772788at2"/>
<gene>
    <name evidence="3" type="ORF">SaccyDRAFT_2866</name>
</gene>
<dbReference type="PANTHER" id="PTHR30272">
    <property type="entry name" value="3-HYDROXYACYL-[ACYL-CARRIER-PROTEIN] DEHYDRATASE"/>
    <property type="match status" value="1"/>
</dbReference>
<dbReference type="AlphaFoldDB" id="H5XI84"/>
<proteinExistence type="inferred from homology"/>
<dbReference type="PANTHER" id="PTHR30272:SF1">
    <property type="entry name" value="3-HYDROXYACYL-[ACYL-CARRIER-PROTEIN] DEHYDRATASE"/>
    <property type="match status" value="1"/>
</dbReference>
<dbReference type="EMBL" id="CM001440">
    <property type="protein sequence ID" value="EHR61712.1"/>
    <property type="molecule type" value="Genomic_DNA"/>
</dbReference>
<evidence type="ECO:0000313" key="4">
    <source>
        <dbReference type="Proteomes" id="UP000002791"/>
    </source>
</evidence>
<comment type="similarity">
    <text evidence="1">Belongs to the thioester dehydratase family. FabZ subfamily.</text>
</comment>
<keyword evidence="4" id="KW-1185">Reference proteome</keyword>
<evidence type="ECO:0000256" key="1">
    <source>
        <dbReference type="ARBA" id="ARBA00009174"/>
    </source>
</evidence>
<dbReference type="GO" id="GO:0016829">
    <property type="term" value="F:lyase activity"/>
    <property type="evidence" value="ECO:0007669"/>
    <property type="project" value="UniProtKB-KW"/>
</dbReference>
<dbReference type="RefSeq" id="WP_005457034.1">
    <property type="nucleotide sequence ID" value="NZ_CM001440.1"/>
</dbReference>
<dbReference type="SUPFAM" id="SSF54637">
    <property type="entry name" value="Thioesterase/thiol ester dehydrase-isomerase"/>
    <property type="match status" value="1"/>
</dbReference>
<evidence type="ECO:0000313" key="3">
    <source>
        <dbReference type="EMBL" id="EHR61712.1"/>
    </source>
</evidence>
<sequence>MTPGHADLHRLLPHGHPMVLVDAVDHLVPGRELVATKAVTLSEPCYEALDGTAANTAWAFPSSLVVESFGQSAVLLWRATHDADLTATGVVPMLAVIRDCRFLGRAYPGDVLRHHVRLEHSGPNTAIVSGHTAVGGCTIAAFGELMAVTATATNRGRAD</sequence>
<accession>H5XI84</accession>
<dbReference type="InterPro" id="IPR013114">
    <property type="entry name" value="FabA_FabZ"/>
</dbReference>
<dbReference type="InterPro" id="IPR029069">
    <property type="entry name" value="HotDog_dom_sf"/>
</dbReference>
<dbReference type="STRING" id="882082.SaccyDRAFT_2866"/>
<name>H5XI84_9PSEU</name>
<dbReference type="HOGENOM" id="CLU_078912_2_0_11"/>
<evidence type="ECO:0000256" key="2">
    <source>
        <dbReference type="ARBA" id="ARBA00023239"/>
    </source>
</evidence>
<dbReference type="Proteomes" id="UP000002791">
    <property type="component" value="Chromosome"/>
</dbReference>
<dbReference type="eggNOG" id="COG0764">
    <property type="taxonomic scope" value="Bacteria"/>
</dbReference>
<reference evidence="3 4" key="1">
    <citation type="submission" date="2011-11" db="EMBL/GenBank/DDBJ databases">
        <title>The Noncontiguous Finished sequence of Saccharomonospora cyanea NA-134.</title>
        <authorList>
            <consortium name="US DOE Joint Genome Institute"/>
            <person name="Lucas S."/>
            <person name="Han J."/>
            <person name="Lapidus A."/>
            <person name="Cheng J.-F."/>
            <person name="Goodwin L."/>
            <person name="Pitluck S."/>
            <person name="Peters L."/>
            <person name="Ovchinnikova G."/>
            <person name="Lu M."/>
            <person name="Detter J.C."/>
            <person name="Han C."/>
            <person name="Tapia R."/>
            <person name="Land M."/>
            <person name="Hauser L."/>
            <person name="Kyrpides N."/>
            <person name="Ivanova N."/>
            <person name="Pagani I."/>
            <person name="Brambilla E.-M."/>
            <person name="Klenk H.-P."/>
            <person name="Woyke T."/>
        </authorList>
    </citation>
    <scope>NUCLEOTIDE SEQUENCE [LARGE SCALE GENOMIC DNA]</scope>
    <source>
        <strain evidence="3 4">NA-134</strain>
    </source>
</reference>
<dbReference type="Gene3D" id="3.10.129.10">
    <property type="entry name" value="Hotdog Thioesterase"/>
    <property type="match status" value="1"/>
</dbReference>
<keyword evidence="2" id="KW-0456">Lyase</keyword>